<sequence length="107" mass="12186">MLEQWCSNFFHRGAPNGFIIILVCTNNYQTTALTSKLPSWEGLREITNLDKGETCTCSIGLLFFIQVSPAVKIVLKLSHNHFPLKYILQIKRSSGFKRTQNILIVET</sequence>
<dbReference type="EMBL" id="HBUF01185027">
    <property type="protein sequence ID" value="CAG6656466.1"/>
    <property type="molecule type" value="Transcribed_RNA"/>
</dbReference>
<accession>A0A8D8WFY3</accession>
<proteinExistence type="predicted"/>
<organism evidence="1">
    <name type="scientific">Cacopsylla melanoneura</name>
    <dbReference type="NCBI Taxonomy" id="428564"/>
    <lineage>
        <taxon>Eukaryota</taxon>
        <taxon>Metazoa</taxon>
        <taxon>Ecdysozoa</taxon>
        <taxon>Arthropoda</taxon>
        <taxon>Hexapoda</taxon>
        <taxon>Insecta</taxon>
        <taxon>Pterygota</taxon>
        <taxon>Neoptera</taxon>
        <taxon>Paraneoptera</taxon>
        <taxon>Hemiptera</taxon>
        <taxon>Sternorrhyncha</taxon>
        <taxon>Psylloidea</taxon>
        <taxon>Psyllidae</taxon>
        <taxon>Psyllinae</taxon>
        <taxon>Cacopsylla</taxon>
    </lineage>
</organism>
<dbReference type="AlphaFoldDB" id="A0A8D8WFY3"/>
<evidence type="ECO:0000313" key="1">
    <source>
        <dbReference type="EMBL" id="CAG6656464.1"/>
    </source>
</evidence>
<protein>
    <submittedName>
        <fullName evidence="1">Uncharacterized protein</fullName>
    </submittedName>
</protein>
<reference evidence="1" key="1">
    <citation type="submission" date="2021-05" db="EMBL/GenBank/DDBJ databases">
        <authorList>
            <person name="Alioto T."/>
            <person name="Alioto T."/>
            <person name="Gomez Garrido J."/>
        </authorList>
    </citation>
    <scope>NUCLEOTIDE SEQUENCE</scope>
</reference>
<name>A0A8D8WFY3_9HEMI</name>
<dbReference type="EMBL" id="HBUF01185026">
    <property type="protein sequence ID" value="CAG6656464.1"/>
    <property type="molecule type" value="Transcribed_RNA"/>
</dbReference>